<evidence type="ECO:0000313" key="2">
    <source>
        <dbReference type="EMBL" id="MBD1386762.1"/>
    </source>
</evidence>
<sequence>MEKDPPLVSICMPAYNAGKYISEAVNSIIAQSYQNWELIIVNDGSTDDTAEELKKITDERIKIYDQNNQGQCAAANKAFSFSKGALIKFMDADDMISINHISSQVATLSGTTKDIAFGSWGRFYDDDIETFSLNTEIIKLDMQPFDWLVQSMTGKQVMLQCALWLIPRSIIDRAGLWDDRLCLINDFEFFIRLLLHSQQLKYSENAILYYRSGVPGSLSGTRSAKSARSAYNSINWGTQHLLKVENTPRIRKIAADCFQDLIYTLYPDHKAIVEEARQKVKEYGGSDIPFQAGGFTKILVQLMGWKAAKVIRSRFYKSMSK</sequence>
<evidence type="ECO:0000259" key="1">
    <source>
        <dbReference type="Pfam" id="PF00535"/>
    </source>
</evidence>
<dbReference type="Proteomes" id="UP000618754">
    <property type="component" value="Unassembled WGS sequence"/>
</dbReference>
<proteinExistence type="predicted"/>
<dbReference type="InterPro" id="IPR029044">
    <property type="entry name" value="Nucleotide-diphossugar_trans"/>
</dbReference>
<reference evidence="2 3" key="1">
    <citation type="submission" date="2020-09" db="EMBL/GenBank/DDBJ databases">
        <title>Novel species of Mucilaginibacter isolated from a glacier on the Tibetan Plateau.</title>
        <authorList>
            <person name="Liu Q."/>
            <person name="Xin Y.-H."/>
        </authorList>
    </citation>
    <scope>NUCLEOTIDE SEQUENCE [LARGE SCALE GENOMIC DNA]</scope>
    <source>
        <strain evidence="2 3">CGMCC 1.13878</strain>
    </source>
</reference>
<dbReference type="InterPro" id="IPR001173">
    <property type="entry name" value="Glyco_trans_2-like"/>
</dbReference>
<protein>
    <submittedName>
        <fullName evidence="2">Glycosyltransferase family 2 protein</fullName>
    </submittedName>
</protein>
<dbReference type="RefSeq" id="WP_191176592.1">
    <property type="nucleotide sequence ID" value="NZ_JACWMW010000003.1"/>
</dbReference>
<keyword evidence="3" id="KW-1185">Reference proteome</keyword>
<organism evidence="2 3">
    <name type="scientific">Mucilaginibacter rigui</name>
    <dbReference type="NCBI Taxonomy" id="534635"/>
    <lineage>
        <taxon>Bacteria</taxon>
        <taxon>Pseudomonadati</taxon>
        <taxon>Bacteroidota</taxon>
        <taxon>Sphingobacteriia</taxon>
        <taxon>Sphingobacteriales</taxon>
        <taxon>Sphingobacteriaceae</taxon>
        <taxon>Mucilaginibacter</taxon>
    </lineage>
</organism>
<dbReference type="EMBL" id="JACWMW010000003">
    <property type="protein sequence ID" value="MBD1386762.1"/>
    <property type="molecule type" value="Genomic_DNA"/>
</dbReference>
<comment type="caution">
    <text evidence="2">The sequence shown here is derived from an EMBL/GenBank/DDBJ whole genome shotgun (WGS) entry which is preliminary data.</text>
</comment>
<feature type="domain" description="Glycosyltransferase 2-like" evidence="1">
    <location>
        <begin position="9"/>
        <end position="135"/>
    </location>
</feature>
<name>A0ABR7XAA6_9SPHI</name>
<accession>A0ABR7XAA6</accession>
<dbReference type="Gene3D" id="3.90.550.10">
    <property type="entry name" value="Spore Coat Polysaccharide Biosynthesis Protein SpsA, Chain A"/>
    <property type="match status" value="1"/>
</dbReference>
<dbReference type="PANTHER" id="PTHR22916:SF3">
    <property type="entry name" value="UDP-GLCNAC:BETAGAL BETA-1,3-N-ACETYLGLUCOSAMINYLTRANSFERASE-LIKE PROTEIN 1"/>
    <property type="match status" value="1"/>
</dbReference>
<dbReference type="PANTHER" id="PTHR22916">
    <property type="entry name" value="GLYCOSYLTRANSFERASE"/>
    <property type="match status" value="1"/>
</dbReference>
<dbReference type="SUPFAM" id="SSF53448">
    <property type="entry name" value="Nucleotide-diphospho-sugar transferases"/>
    <property type="match status" value="1"/>
</dbReference>
<dbReference type="Pfam" id="PF00535">
    <property type="entry name" value="Glycos_transf_2"/>
    <property type="match status" value="1"/>
</dbReference>
<evidence type="ECO:0000313" key="3">
    <source>
        <dbReference type="Proteomes" id="UP000618754"/>
    </source>
</evidence>
<dbReference type="CDD" id="cd00761">
    <property type="entry name" value="Glyco_tranf_GTA_type"/>
    <property type="match status" value="1"/>
</dbReference>
<gene>
    <name evidence="2" type="ORF">IDJ75_15875</name>
</gene>